<dbReference type="Proteomes" id="UP000178106">
    <property type="component" value="Unassembled WGS sequence"/>
</dbReference>
<evidence type="ECO:0000313" key="11">
    <source>
        <dbReference type="Proteomes" id="UP000178106"/>
    </source>
</evidence>
<dbReference type="GO" id="GO:0030170">
    <property type="term" value="F:pyridoxal phosphate binding"/>
    <property type="evidence" value="ECO:0007669"/>
    <property type="project" value="InterPro"/>
</dbReference>
<protein>
    <recommendedName>
        <fullName evidence="4">glycogen phosphorylase</fullName>
        <ecNumber evidence="4">2.4.1.1</ecNumber>
    </recommendedName>
</protein>
<evidence type="ECO:0000256" key="9">
    <source>
        <dbReference type="ARBA" id="ARBA00025174"/>
    </source>
</evidence>
<dbReference type="EC" id="2.4.1.1" evidence="4"/>
<comment type="similarity">
    <text evidence="3">Belongs to the glycogen phosphorylase family.</text>
</comment>
<sequence>MSSLSVGYFCMEMGIENEMPTYAGGLGVLAGDMLASCADLDVAVIGVTLIHRKGYFKQRFDQSGWQFEEGEEWNPFEKLALLPHEVSISILGRSVRIRAWLYKMKGVKGNLNPVIFLDTDVEGNTDEDRHITDKLYAGDARHRLIQEAVLGIGGMRILEKIGATNIQKFHMNEGHSALLTIELYRMYGSCDEPVQEVRRRSVFTTHTPVAAGHDQFDEGLVNEVLGSSYIPNSIKQMVFEGGGLNMTRLGLNFSQYVNGVAKKHGEVTRQLFPGYQIESITNGVHAARWAAEPFARLYDKYLPGWRIDPYNLRYALSIPLEELWRTHEEAKGEMISYINQRYGVVMNKDVFTIGFARRATAYKRGNMLFSDIERLLRIAERSKGIQIIYAGKAHPNDNDGKLLIQQIIDNMRKVGHKITCVYVEDYDMEIAKRIVAGVDLWLNTPTRPQEASGTSGMKAALNGVPHFSVLDGWWLEGHIEGVTGWSIGPHPERAEMNNPDPEDIEDLYTKLEYVIIPRYENERDQWIKTMRQAISINGSFFNTHRMVEQYVLGAYFK</sequence>
<organism evidence="10 11">
    <name type="scientific">Candidatus Lloydbacteria bacterium RIFOXYC12_FULL_46_25</name>
    <dbReference type="NCBI Taxonomy" id="1798670"/>
    <lineage>
        <taxon>Bacteria</taxon>
        <taxon>Candidatus Lloydiibacteriota</taxon>
    </lineage>
</organism>
<dbReference type="NCBIfam" id="TIGR02094">
    <property type="entry name" value="more_P_ylases"/>
    <property type="match status" value="1"/>
</dbReference>
<dbReference type="InterPro" id="IPR035090">
    <property type="entry name" value="Pyridoxal_P_attach_site"/>
</dbReference>
<accession>A0A1G2E1N0</accession>
<dbReference type="PANTHER" id="PTHR42655:SF1">
    <property type="entry name" value="GLYCOGEN PHOSPHORYLASE"/>
    <property type="match status" value="1"/>
</dbReference>
<reference evidence="10 11" key="1">
    <citation type="journal article" date="2016" name="Nat. Commun.">
        <title>Thousands of microbial genomes shed light on interconnected biogeochemical processes in an aquifer system.</title>
        <authorList>
            <person name="Anantharaman K."/>
            <person name="Brown C.T."/>
            <person name="Hug L.A."/>
            <person name="Sharon I."/>
            <person name="Castelle C.J."/>
            <person name="Probst A.J."/>
            <person name="Thomas B.C."/>
            <person name="Singh A."/>
            <person name="Wilkins M.J."/>
            <person name="Karaoz U."/>
            <person name="Brodie E.L."/>
            <person name="Williams K.H."/>
            <person name="Hubbard S.S."/>
            <person name="Banfield J.F."/>
        </authorList>
    </citation>
    <scope>NUCLEOTIDE SEQUENCE [LARGE SCALE GENOMIC DNA]</scope>
</reference>
<proteinExistence type="inferred from homology"/>
<keyword evidence="7" id="KW-0663">Pyridoxal phosphate</keyword>
<dbReference type="Pfam" id="PF00343">
    <property type="entry name" value="Phosphorylase"/>
    <property type="match status" value="2"/>
</dbReference>
<dbReference type="PROSITE" id="PS00102">
    <property type="entry name" value="PHOSPHORYLASE"/>
    <property type="match status" value="1"/>
</dbReference>
<keyword evidence="8" id="KW-0119">Carbohydrate metabolism</keyword>
<comment type="caution">
    <text evidence="10">The sequence shown here is derived from an EMBL/GenBank/DDBJ whole genome shotgun (WGS) entry which is preliminary data.</text>
</comment>
<evidence type="ECO:0000313" key="10">
    <source>
        <dbReference type="EMBL" id="OGZ19737.1"/>
    </source>
</evidence>
<evidence type="ECO:0000256" key="4">
    <source>
        <dbReference type="ARBA" id="ARBA00012591"/>
    </source>
</evidence>
<gene>
    <name evidence="10" type="ORF">A2494_00895</name>
</gene>
<dbReference type="InterPro" id="IPR000811">
    <property type="entry name" value="Glyco_trans_35"/>
</dbReference>
<dbReference type="PANTHER" id="PTHR42655">
    <property type="entry name" value="GLYCOGEN PHOSPHORYLASE"/>
    <property type="match status" value="1"/>
</dbReference>
<dbReference type="InterPro" id="IPR052182">
    <property type="entry name" value="Glycogen/Maltodextrin_Phosph"/>
</dbReference>
<dbReference type="GO" id="GO:0005975">
    <property type="term" value="P:carbohydrate metabolic process"/>
    <property type="evidence" value="ECO:0007669"/>
    <property type="project" value="InterPro"/>
</dbReference>
<name>A0A1G2E1N0_9BACT</name>
<dbReference type="Gene3D" id="3.40.50.2000">
    <property type="entry name" value="Glycogen Phosphorylase B"/>
    <property type="match status" value="2"/>
</dbReference>
<dbReference type="GO" id="GO:0008184">
    <property type="term" value="F:glycogen phosphorylase activity"/>
    <property type="evidence" value="ECO:0007669"/>
    <property type="project" value="InterPro"/>
</dbReference>
<evidence type="ECO:0000256" key="6">
    <source>
        <dbReference type="ARBA" id="ARBA00022679"/>
    </source>
</evidence>
<evidence type="ECO:0000256" key="7">
    <source>
        <dbReference type="ARBA" id="ARBA00022898"/>
    </source>
</evidence>
<evidence type="ECO:0000256" key="8">
    <source>
        <dbReference type="ARBA" id="ARBA00023277"/>
    </source>
</evidence>
<evidence type="ECO:0000256" key="3">
    <source>
        <dbReference type="ARBA" id="ARBA00006047"/>
    </source>
</evidence>
<evidence type="ECO:0000256" key="1">
    <source>
        <dbReference type="ARBA" id="ARBA00001275"/>
    </source>
</evidence>
<dbReference type="InterPro" id="IPR011834">
    <property type="entry name" value="Agluc_phsphrylas"/>
</dbReference>
<comment type="function">
    <text evidence="9">Phosphorylase is an important allosteric enzyme in carbohydrate metabolism. Enzymes from different sources differ in their regulatory mechanisms and in their natural substrates. However, all known phosphorylases share catalytic and structural properties.</text>
</comment>
<dbReference type="AlphaFoldDB" id="A0A1G2E1N0"/>
<evidence type="ECO:0000256" key="5">
    <source>
        <dbReference type="ARBA" id="ARBA00022676"/>
    </source>
</evidence>
<keyword evidence="6" id="KW-0808">Transferase</keyword>
<comment type="cofactor">
    <cofactor evidence="2">
        <name>pyridoxal 5'-phosphate</name>
        <dbReference type="ChEBI" id="CHEBI:597326"/>
    </cofactor>
</comment>
<dbReference type="EMBL" id="MHLU01000043">
    <property type="protein sequence ID" value="OGZ19737.1"/>
    <property type="molecule type" value="Genomic_DNA"/>
</dbReference>
<comment type="catalytic activity">
    <reaction evidence="1">
        <text>[(1-&gt;4)-alpha-D-glucosyl](n) + phosphate = [(1-&gt;4)-alpha-D-glucosyl](n-1) + alpha-D-glucose 1-phosphate</text>
        <dbReference type="Rhea" id="RHEA:41732"/>
        <dbReference type="Rhea" id="RHEA-COMP:9584"/>
        <dbReference type="Rhea" id="RHEA-COMP:9586"/>
        <dbReference type="ChEBI" id="CHEBI:15444"/>
        <dbReference type="ChEBI" id="CHEBI:43474"/>
        <dbReference type="ChEBI" id="CHEBI:58601"/>
        <dbReference type="EC" id="2.4.1.1"/>
    </reaction>
</comment>
<dbReference type="SUPFAM" id="SSF53756">
    <property type="entry name" value="UDP-Glycosyltransferase/glycogen phosphorylase"/>
    <property type="match status" value="1"/>
</dbReference>
<evidence type="ECO:0000256" key="2">
    <source>
        <dbReference type="ARBA" id="ARBA00001933"/>
    </source>
</evidence>
<keyword evidence="5" id="KW-0328">Glycosyltransferase</keyword>